<dbReference type="InterPro" id="IPR006059">
    <property type="entry name" value="SBP"/>
</dbReference>
<organism evidence="2 3">
    <name type="scientific">Candidatus Brevundimonas colombiensis</name>
    <dbReference type="NCBI Taxonomy" id="3121376"/>
    <lineage>
        <taxon>Bacteria</taxon>
        <taxon>Pseudomonadati</taxon>
        <taxon>Pseudomonadota</taxon>
        <taxon>Alphaproteobacteria</taxon>
        <taxon>Caulobacterales</taxon>
        <taxon>Caulobacteraceae</taxon>
        <taxon>Brevundimonas</taxon>
    </lineage>
</organism>
<dbReference type="Gene3D" id="3.40.190.10">
    <property type="entry name" value="Periplasmic binding protein-like II"/>
    <property type="match status" value="2"/>
</dbReference>
<dbReference type="PANTHER" id="PTHR30006:SF25">
    <property type="entry name" value="PHOSPHOGLYCERATE TRANSPORT REGULATORY PROTEIN PGTC"/>
    <property type="match status" value="1"/>
</dbReference>
<dbReference type="PANTHER" id="PTHR30006">
    <property type="entry name" value="THIAMINE-BINDING PERIPLASMIC PROTEIN-RELATED"/>
    <property type="match status" value="1"/>
</dbReference>
<dbReference type="Pfam" id="PF13416">
    <property type="entry name" value="SBP_bac_8"/>
    <property type="match status" value="1"/>
</dbReference>
<keyword evidence="1" id="KW-0732">Signal</keyword>
<accession>A0AAJ6BK35</accession>
<protein>
    <submittedName>
        <fullName evidence="2">ABC transporter substrate-binding protein</fullName>
    </submittedName>
</protein>
<reference evidence="2" key="1">
    <citation type="submission" date="2023-03" db="EMBL/GenBank/DDBJ databases">
        <title>Andean soil-derived lignocellulolytic bacterial consortium as a source of novel taxa and putative plastic-active enzymes.</title>
        <authorList>
            <person name="Diaz-Garcia L."/>
            <person name="Chuvochina M."/>
            <person name="Feuerriegel G."/>
            <person name="Bunk B."/>
            <person name="Sproer C."/>
            <person name="Streit W.R."/>
            <person name="Rodriguez L.M."/>
            <person name="Overmann J."/>
            <person name="Jimenez D.J."/>
        </authorList>
    </citation>
    <scope>NUCLEOTIDE SEQUENCE</scope>
    <source>
        <strain evidence="2">MAG 833</strain>
    </source>
</reference>
<evidence type="ECO:0000313" key="3">
    <source>
        <dbReference type="Proteomes" id="UP001213664"/>
    </source>
</evidence>
<gene>
    <name evidence="2" type="ORF">P0Y50_16035</name>
</gene>
<dbReference type="AlphaFoldDB" id="A0AAJ6BK35"/>
<dbReference type="SUPFAM" id="SSF53850">
    <property type="entry name" value="Periplasmic binding protein-like II"/>
    <property type="match status" value="1"/>
</dbReference>
<proteinExistence type="predicted"/>
<name>A0AAJ6BK35_9CAUL</name>
<evidence type="ECO:0000313" key="2">
    <source>
        <dbReference type="EMBL" id="WEK40023.1"/>
    </source>
</evidence>
<dbReference type="GO" id="GO:0030288">
    <property type="term" value="C:outer membrane-bounded periplasmic space"/>
    <property type="evidence" value="ECO:0007669"/>
    <property type="project" value="TreeGrafter"/>
</dbReference>
<sequence>MQRRTFLTLCAVGGTAASGGLLWNALRDDPLADRPVRPPSPASVASVPAGYSRSYAQIIEAAKQEGVLSIYSATDAREVAALLADFRSLYPGISVEYADLNSTEIYSRFIAEVAAREGTADFLWSSAMDLQIKLVNDGYAQAYASPEKPALPDSAVWKNEAYGTTAEPIVFAYNKRLMPAGDVPHSHAELTALLQRKPDFYRDKITSYNPEKSGVGFLYITQDAQVTGDTWDFVRALGPTAPKLYTSTGAMMERVVSGESLLAFNMIGSYALERSSKDPSVGVILPNDYTLVMSRIALIPADARHPNAAKLFLDFLLSKRGQEHLRARHMRSIRSDVAAPEGVDEIPQDTREIRVGPALLANLDQETRLRFLRRWRDTLGAKGAA</sequence>
<dbReference type="Proteomes" id="UP001213664">
    <property type="component" value="Chromosome"/>
</dbReference>
<dbReference type="EMBL" id="CP119326">
    <property type="protein sequence ID" value="WEK40023.1"/>
    <property type="molecule type" value="Genomic_DNA"/>
</dbReference>
<evidence type="ECO:0000256" key="1">
    <source>
        <dbReference type="ARBA" id="ARBA00022729"/>
    </source>
</evidence>